<evidence type="ECO:0000256" key="6">
    <source>
        <dbReference type="ARBA" id="ARBA00023136"/>
    </source>
</evidence>
<organism evidence="10 11">
    <name type="scientific">Massilimicrobiota timonensis</name>
    <dbReference type="NCBI Taxonomy" id="1776392"/>
    <lineage>
        <taxon>Bacteria</taxon>
        <taxon>Bacillati</taxon>
        <taxon>Bacillota</taxon>
        <taxon>Erysipelotrichia</taxon>
        <taxon>Erysipelotrichales</taxon>
        <taxon>Erysipelotrichaceae</taxon>
        <taxon>Massilimicrobiota</taxon>
    </lineage>
</organism>
<dbReference type="OrthoDB" id="9810047at2"/>
<keyword evidence="6 8" id="KW-0472">Membrane</keyword>
<evidence type="ECO:0000313" key="11">
    <source>
        <dbReference type="Proteomes" id="UP000195305"/>
    </source>
</evidence>
<gene>
    <name evidence="10" type="ORF">B5E75_12450</name>
</gene>
<keyword evidence="4 8" id="KW-0812">Transmembrane</keyword>
<evidence type="ECO:0000256" key="3">
    <source>
        <dbReference type="ARBA" id="ARBA00022519"/>
    </source>
</evidence>
<dbReference type="EMBL" id="NFLJ01000044">
    <property type="protein sequence ID" value="OUQ32320.1"/>
    <property type="molecule type" value="Genomic_DNA"/>
</dbReference>
<keyword evidence="11" id="KW-1185">Reference proteome</keyword>
<feature type="transmembrane region" description="Helical" evidence="8">
    <location>
        <begin position="115"/>
        <end position="136"/>
    </location>
</feature>
<dbReference type="InterPro" id="IPR024528">
    <property type="entry name" value="ThrE_2"/>
</dbReference>
<comment type="caution">
    <text evidence="10">The sequence shown here is derived from an EMBL/GenBank/DDBJ whole genome shotgun (WGS) entry which is preliminary data.</text>
</comment>
<comment type="similarity">
    <text evidence="7">Belongs to the ThrE exporter (TC 2.A.79) family.</text>
</comment>
<reference evidence="10 11" key="1">
    <citation type="journal article" date="2018" name="BMC Genomics">
        <title>Whole genome sequencing and function prediction of 133 gut anaerobes isolated from chicken caecum in pure cultures.</title>
        <authorList>
            <person name="Medvecky M."/>
            <person name="Cejkova D."/>
            <person name="Polansky O."/>
            <person name="Karasova D."/>
            <person name="Kubasova T."/>
            <person name="Cizek A."/>
            <person name="Rychlik I."/>
        </authorList>
    </citation>
    <scope>NUCLEOTIDE SEQUENCE [LARGE SCALE GENOMIC DNA]</scope>
    <source>
        <strain evidence="10 11">An13</strain>
    </source>
</reference>
<evidence type="ECO:0000256" key="7">
    <source>
        <dbReference type="ARBA" id="ARBA00034125"/>
    </source>
</evidence>
<evidence type="ECO:0000259" key="9">
    <source>
        <dbReference type="Pfam" id="PF12821"/>
    </source>
</evidence>
<keyword evidence="2" id="KW-1003">Cell membrane</keyword>
<accession>A0A1Y4SSC5</accession>
<dbReference type="PANTHER" id="PTHR34390">
    <property type="entry name" value="UPF0442 PROTEIN YJJB-RELATED"/>
    <property type="match status" value="1"/>
</dbReference>
<dbReference type="AlphaFoldDB" id="A0A1Y4SSC5"/>
<sequence>MESLIQCLAAFIGCFGFTFIFRIQKNIRFSIIGSLIGTLGWFVYLITASLNNIFLQSFIAMLCVSLLAECFARFYKAPATIFIIIGCFPLVPGSGIYYTMLYAVQGMNDLFMESFLSTLGTSLSLALAILISSTAFQIYKRIKTNQYIDMG</sequence>
<feature type="domain" description="Threonine/Serine exporter ThrE" evidence="9">
    <location>
        <begin position="6"/>
        <end position="134"/>
    </location>
</feature>
<evidence type="ECO:0000313" key="10">
    <source>
        <dbReference type="EMBL" id="OUQ32320.1"/>
    </source>
</evidence>
<dbReference type="PANTHER" id="PTHR34390:SF1">
    <property type="entry name" value="SUCCINATE TRANSPORTER SUBUNIT YJJB-RELATED"/>
    <property type="match status" value="1"/>
</dbReference>
<evidence type="ECO:0000256" key="2">
    <source>
        <dbReference type="ARBA" id="ARBA00022475"/>
    </source>
</evidence>
<dbReference type="GO" id="GO:0005886">
    <property type="term" value="C:plasma membrane"/>
    <property type="evidence" value="ECO:0007669"/>
    <property type="project" value="UniProtKB-SubCell"/>
</dbReference>
<evidence type="ECO:0000256" key="1">
    <source>
        <dbReference type="ARBA" id="ARBA00004651"/>
    </source>
</evidence>
<protein>
    <recommendedName>
        <fullName evidence="9">Threonine/Serine exporter ThrE domain-containing protein</fullName>
    </recommendedName>
</protein>
<dbReference type="InterPro" id="IPR050539">
    <property type="entry name" value="ThrE_Dicarb/AminoAcid_Exp"/>
</dbReference>
<feature type="transmembrane region" description="Helical" evidence="8">
    <location>
        <begin position="79"/>
        <end position="103"/>
    </location>
</feature>
<dbReference type="Pfam" id="PF12821">
    <property type="entry name" value="ThrE_2"/>
    <property type="match status" value="1"/>
</dbReference>
<feature type="transmembrane region" description="Helical" evidence="8">
    <location>
        <begin position="53"/>
        <end position="72"/>
    </location>
</feature>
<proteinExistence type="inferred from homology"/>
<comment type="subcellular location">
    <subcellularLocation>
        <location evidence="1">Cell membrane</location>
        <topology evidence="1">Multi-pass membrane protein</topology>
    </subcellularLocation>
</comment>
<dbReference type="Proteomes" id="UP000195305">
    <property type="component" value="Unassembled WGS sequence"/>
</dbReference>
<dbReference type="RefSeq" id="WP_087359727.1">
    <property type="nucleotide sequence ID" value="NZ_AP031415.1"/>
</dbReference>
<name>A0A1Y4SSC5_9FIRM</name>
<dbReference type="GO" id="GO:0015744">
    <property type="term" value="P:succinate transport"/>
    <property type="evidence" value="ECO:0007669"/>
    <property type="project" value="TreeGrafter"/>
</dbReference>
<feature type="transmembrane region" description="Helical" evidence="8">
    <location>
        <begin position="6"/>
        <end position="23"/>
    </location>
</feature>
<feature type="transmembrane region" description="Helical" evidence="8">
    <location>
        <begin position="30"/>
        <end position="47"/>
    </location>
</feature>
<evidence type="ECO:0000256" key="5">
    <source>
        <dbReference type="ARBA" id="ARBA00022989"/>
    </source>
</evidence>
<keyword evidence="3" id="KW-0997">Cell inner membrane</keyword>
<keyword evidence="5 8" id="KW-1133">Transmembrane helix</keyword>
<evidence type="ECO:0000256" key="4">
    <source>
        <dbReference type="ARBA" id="ARBA00022692"/>
    </source>
</evidence>
<evidence type="ECO:0000256" key="8">
    <source>
        <dbReference type="SAM" id="Phobius"/>
    </source>
</evidence>